<dbReference type="Proteomes" id="UP000236370">
    <property type="component" value="Unassembled WGS sequence"/>
</dbReference>
<proteinExistence type="predicted"/>
<feature type="signal peptide" evidence="1">
    <location>
        <begin position="1"/>
        <end position="19"/>
    </location>
</feature>
<dbReference type="AlphaFoldDB" id="A0A2J8Q5J2"/>
<evidence type="ECO:0000313" key="3">
    <source>
        <dbReference type="Proteomes" id="UP000236370"/>
    </source>
</evidence>
<accession>A0A2J8Q5J2</accession>
<keyword evidence="1" id="KW-0732">Signal</keyword>
<name>A0A2J8Q5J2_PANTR</name>
<dbReference type="EMBL" id="NBAG03000076">
    <property type="protein sequence ID" value="PNI91530.1"/>
    <property type="molecule type" value="Genomic_DNA"/>
</dbReference>
<protein>
    <submittedName>
        <fullName evidence="2">CLEC19A isoform 3</fullName>
    </submittedName>
</protein>
<reference evidence="2 3" key="1">
    <citation type="submission" date="2017-12" db="EMBL/GenBank/DDBJ databases">
        <title>High-resolution comparative analysis of great ape genomes.</title>
        <authorList>
            <person name="Pollen A."/>
            <person name="Hastie A."/>
            <person name="Hormozdiari F."/>
            <person name="Dougherty M."/>
            <person name="Liu R."/>
            <person name="Chaisson M."/>
            <person name="Hoppe E."/>
            <person name="Hill C."/>
            <person name="Pang A."/>
            <person name="Hillier L."/>
            <person name="Baker C."/>
            <person name="Armstrong J."/>
            <person name="Shendure J."/>
            <person name="Paten B."/>
            <person name="Wilson R."/>
            <person name="Chao H."/>
            <person name="Schneider V."/>
            <person name="Ventura M."/>
            <person name="Kronenberg Z."/>
            <person name="Murali S."/>
            <person name="Gordon D."/>
            <person name="Cantsilieris S."/>
            <person name="Munson K."/>
            <person name="Nelson B."/>
            <person name="Raja A."/>
            <person name="Underwood J."/>
            <person name="Diekhans M."/>
            <person name="Fiddes I."/>
            <person name="Haussler D."/>
            <person name="Eichler E."/>
        </authorList>
    </citation>
    <scope>NUCLEOTIDE SEQUENCE [LARGE SCALE GENOMIC DNA]</scope>
    <source>
        <strain evidence="2">Yerkes chimp pedigree #C0471</strain>
    </source>
</reference>
<feature type="chain" id="PRO_5014385539" evidence="1">
    <location>
        <begin position="20"/>
        <end position="65"/>
    </location>
</feature>
<organism evidence="2 3">
    <name type="scientific">Pan troglodytes</name>
    <name type="common">Chimpanzee</name>
    <dbReference type="NCBI Taxonomy" id="9598"/>
    <lineage>
        <taxon>Eukaryota</taxon>
        <taxon>Metazoa</taxon>
        <taxon>Chordata</taxon>
        <taxon>Craniata</taxon>
        <taxon>Vertebrata</taxon>
        <taxon>Euteleostomi</taxon>
        <taxon>Mammalia</taxon>
        <taxon>Eutheria</taxon>
        <taxon>Euarchontoglires</taxon>
        <taxon>Primates</taxon>
        <taxon>Haplorrhini</taxon>
        <taxon>Catarrhini</taxon>
        <taxon>Hominidae</taxon>
        <taxon>Pan</taxon>
    </lineage>
</organism>
<evidence type="ECO:0000313" key="2">
    <source>
        <dbReference type="EMBL" id="PNI91530.1"/>
    </source>
</evidence>
<gene>
    <name evidence="2" type="ORF">CK820_G0043458</name>
</gene>
<evidence type="ECO:0000256" key="1">
    <source>
        <dbReference type="SAM" id="SignalP"/>
    </source>
</evidence>
<comment type="caution">
    <text evidence="2">The sequence shown here is derived from an EMBL/GenBank/DDBJ whole genome shotgun (WGS) entry which is preliminary data.</text>
</comment>
<sequence>MQRWTLWAAAFLTLHSAQAFPQTDINISPVCFLSAPSPARAAPAFPVPPVLDGVQRSLLSILPSQ</sequence>